<evidence type="ECO:0000313" key="3">
    <source>
        <dbReference type="EMBL" id="RDU67664.1"/>
    </source>
</evidence>
<comment type="caution">
    <text evidence="3">The sequence shown here is derived from an EMBL/GenBank/DDBJ whole genome shotgun (WGS) entry which is preliminary data.</text>
</comment>
<organism evidence="3 4">
    <name type="scientific">Helicobacter didelphidarum</name>
    <dbReference type="NCBI Taxonomy" id="2040648"/>
    <lineage>
        <taxon>Bacteria</taxon>
        <taxon>Pseudomonadati</taxon>
        <taxon>Campylobacterota</taxon>
        <taxon>Epsilonproteobacteria</taxon>
        <taxon>Campylobacterales</taxon>
        <taxon>Helicobacteraceae</taxon>
        <taxon>Helicobacter</taxon>
    </lineage>
</organism>
<protein>
    <submittedName>
        <fullName evidence="3">Uncharacterized protein</fullName>
    </submittedName>
</protein>
<feature type="signal peptide" evidence="2">
    <location>
        <begin position="1"/>
        <end position="19"/>
    </location>
</feature>
<evidence type="ECO:0000313" key="4">
    <source>
        <dbReference type="Proteomes" id="UP000256379"/>
    </source>
</evidence>
<keyword evidence="4" id="KW-1185">Reference proteome</keyword>
<dbReference type="AlphaFoldDB" id="A0A3D8ISP7"/>
<evidence type="ECO:0000256" key="1">
    <source>
        <dbReference type="SAM" id="MobiDB-lite"/>
    </source>
</evidence>
<reference evidence="3 4" key="1">
    <citation type="submission" date="2018-04" db="EMBL/GenBank/DDBJ databases">
        <title>Novel Campyloabacter and Helicobacter Species and Strains.</title>
        <authorList>
            <person name="Mannion A.J."/>
            <person name="Shen Z."/>
            <person name="Fox J.G."/>
        </authorList>
    </citation>
    <scope>NUCLEOTIDE SEQUENCE [LARGE SCALE GENOMIC DNA]</scope>
    <source>
        <strain evidence="3 4">MIT 17-337</strain>
    </source>
</reference>
<dbReference type="Proteomes" id="UP000256379">
    <property type="component" value="Unassembled WGS sequence"/>
</dbReference>
<dbReference type="RefSeq" id="WP_115542190.1">
    <property type="nucleotide sequence ID" value="NZ_NXLQ01000001.1"/>
</dbReference>
<evidence type="ECO:0000256" key="2">
    <source>
        <dbReference type="SAM" id="SignalP"/>
    </source>
</evidence>
<feature type="chain" id="PRO_5017720710" evidence="2">
    <location>
        <begin position="20"/>
        <end position="111"/>
    </location>
</feature>
<feature type="region of interest" description="Disordered" evidence="1">
    <location>
        <begin position="53"/>
        <end position="89"/>
    </location>
</feature>
<name>A0A3D8ISP7_9HELI</name>
<gene>
    <name evidence="3" type="ORF">CQA53_01290</name>
</gene>
<dbReference type="EMBL" id="NXLQ01000001">
    <property type="protein sequence ID" value="RDU67664.1"/>
    <property type="molecule type" value="Genomic_DNA"/>
</dbReference>
<feature type="compositionally biased region" description="Basic and acidic residues" evidence="1">
    <location>
        <begin position="68"/>
        <end position="85"/>
    </location>
</feature>
<keyword evidence="2" id="KW-0732">Signal</keyword>
<accession>A0A3D8ISP7</accession>
<proteinExistence type="predicted"/>
<sequence length="111" mass="13185">MKKLLLYMIFLLFTPDLLANSLKNPKDTKNENDKDLVLFPKNNTERDKLLDTLQNIEDLPPLPPRNPQHIDNRAKDKNSYRRYEGDPTPSDWFYNNPFIMRDYYDGGVKPR</sequence>